<name>A0AB32UP40_THECC</name>
<dbReference type="PANTHER" id="PTHR36801:SF3">
    <property type="entry name" value="OS06G0150300 PROTEIN"/>
    <property type="match status" value="1"/>
</dbReference>
<gene>
    <name evidence="4" type="primary">LOC18588087</name>
</gene>
<evidence type="ECO:0000256" key="2">
    <source>
        <dbReference type="SAM" id="Phobius"/>
    </source>
</evidence>
<accession>A0AB32UP40</accession>
<feature type="compositionally biased region" description="Basic and acidic residues" evidence="1">
    <location>
        <begin position="90"/>
        <end position="102"/>
    </location>
</feature>
<sequence>MFETMGRMIPLDGDPIIHSALPFSLLVAGMAATIAIITGLCGFRRKPSADSSAAPHLAEKSELDVPPSNNAAETTLVPPSVVTTSITLETEERTDNSEEVIKELPPPPAMRTLRETYSCNNFMTKSASSRKLSSTLSLKHKRSISVNKIREKGKSKAEESVWTKTIILGEKCRVSDDHDDAVIYDGKGNRVTTYHPRSLSTVSLSRTCSFRNPDTISNQDKEKEGA</sequence>
<dbReference type="Gramene" id="Tc09v2_t004950.1">
    <property type="protein sequence ID" value="Tc09v2_p004950.1"/>
    <property type="gene ID" value="Tc09v2_g004950"/>
</dbReference>
<feature type="region of interest" description="Disordered" evidence="1">
    <location>
        <begin position="90"/>
        <end position="110"/>
    </location>
</feature>
<reference evidence="4" key="2">
    <citation type="submission" date="2025-08" db="UniProtKB">
        <authorList>
            <consortium name="RefSeq"/>
        </authorList>
    </citation>
    <scope>IDENTIFICATION</scope>
</reference>
<feature type="region of interest" description="Disordered" evidence="1">
    <location>
        <begin position="51"/>
        <end position="76"/>
    </location>
</feature>
<protein>
    <submittedName>
        <fullName evidence="4">Uncharacterized protein LOC18588087</fullName>
    </submittedName>
</protein>
<evidence type="ECO:0000256" key="1">
    <source>
        <dbReference type="SAM" id="MobiDB-lite"/>
    </source>
</evidence>
<dbReference type="AlphaFoldDB" id="A0AB32UP40"/>
<keyword evidence="2" id="KW-0812">Transmembrane</keyword>
<dbReference type="KEGG" id="tcc:18588087"/>
<organism evidence="3 4">
    <name type="scientific">Theobroma cacao</name>
    <name type="common">Cacao</name>
    <name type="synonym">Cocoa</name>
    <dbReference type="NCBI Taxonomy" id="3641"/>
    <lineage>
        <taxon>Eukaryota</taxon>
        <taxon>Viridiplantae</taxon>
        <taxon>Streptophyta</taxon>
        <taxon>Embryophyta</taxon>
        <taxon>Tracheophyta</taxon>
        <taxon>Spermatophyta</taxon>
        <taxon>Magnoliopsida</taxon>
        <taxon>eudicotyledons</taxon>
        <taxon>Gunneridae</taxon>
        <taxon>Pentapetalae</taxon>
        <taxon>rosids</taxon>
        <taxon>malvids</taxon>
        <taxon>Malvales</taxon>
        <taxon>Malvaceae</taxon>
        <taxon>Byttnerioideae</taxon>
        <taxon>Theobroma</taxon>
    </lineage>
</organism>
<feature type="transmembrane region" description="Helical" evidence="2">
    <location>
        <begin position="20"/>
        <end position="43"/>
    </location>
</feature>
<dbReference type="RefSeq" id="XP_007012318.2">
    <property type="nucleotide sequence ID" value="XM_007012256.2"/>
</dbReference>
<keyword evidence="2" id="KW-0472">Membrane</keyword>
<reference evidence="3" key="1">
    <citation type="journal article" date="1997" name="Nucleic Acids Res.">
        <title>tRNAscan-SE: a program for improved detection of transfer RNA genes in genomic sequence.</title>
        <authorList>
            <person name="Lowe T.M."/>
            <person name="Eddy S.R."/>
        </authorList>
    </citation>
    <scope>NUCLEOTIDE SEQUENCE [LARGE SCALE GENOMIC DNA]</scope>
    <source>
        <strain evidence="3">r\B97-61/B2</strain>
    </source>
</reference>
<proteinExistence type="predicted"/>
<evidence type="ECO:0000313" key="3">
    <source>
        <dbReference type="Proteomes" id="UP000694886"/>
    </source>
</evidence>
<dbReference type="Proteomes" id="UP000694886">
    <property type="component" value="Chromosome 9"/>
</dbReference>
<keyword evidence="2" id="KW-1133">Transmembrane helix</keyword>
<dbReference type="GeneID" id="18588087"/>
<dbReference type="PANTHER" id="PTHR36801">
    <property type="entry name" value="OS06G0150200 PROTEIN"/>
    <property type="match status" value="1"/>
</dbReference>
<evidence type="ECO:0000313" key="4">
    <source>
        <dbReference type="RefSeq" id="XP_007012318.2"/>
    </source>
</evidence>